<keyword evidence="5" id="KW-0010">Activator</keyword>
<evidence type="ECO:0000313" key="12">
    <source>
        <dbReference type="EMBL" id="EGI61474.1"/>
    </source>
</evidence>
<feature type="region of interest" description="Disordered" evidence="10">
    <location>
        <begin position="502"/>
        <end position="528"/>
    </location>
</feature>
<feature type="compositionally biased region" description="Basic and acidic residues" evidence="10">
    <location>
        <begin position="291"/>
        <end position="301"/>
    </location>
</feature>
<reference evidence="12" key="1">
    <citation type="submission" date="2011-02" db="EMBL/GenBank/DDBJ databases">
        <title>The genome of the leaf-cutting ant Acromyrmex echinatior suggests key adaptations to social evolution and fungus farming.</title>
        <authorList>
            <person name="Nygaard S."/>
            <person name="Zhang G."/>
        </authorList>
    </citation>
    <scope>NUCLEOTIDE SEQUENCE</scope>
</reference>
<feature type="compositionally biased region" description="Polar residues" evidence="10">
    <location>
        <begin position="212"/>
        <end position="221"/>
    </location>
</feature>
<comment type="similarity">
    <text evidence="2">Belongs to the Mediator complex subunit 26 family.</text>
</comment>
<dbReference type="PANTHER" id="PTHR15201">
    <property type="entry name" value="CRSP70"/>
    <property type="match status" value="1"/>
</dbReference>
<evidence type="ECO:0000256" key="5">
    <source>
        <dbReference type="ARBA" id="ARBA00023159"/>
    </source>
</evidence>
<dbReference type="GO" id="GO:0010628">
    <property type="term" value="P:positive regulation of gene expression"/>
    <property type="evidence" value="ECO:0007669"/>
    <property type="project" value="TreeGrafter"/>
</dbReference>
<dbReference type="GO" id="GO:0070847">
    <property type="term" value="C:core mediator complex"/>
    <property type="evidence" value="ECO:0007669"/>
    <property type="project" value="TreeGrafter"/>
</dbReference>
<evidence type="ECO:0000259" key="11">
    <source>
        <dbReference type="PROSITE" id="PS51319"/>
    </source>
</evidence>
<feature type="compositionally biased region" description="Polar residues" evidence="10">
    <location>
        <begin position="518"/>
        <end position="528"/>
    </location>
</feature>
<protein>
    <recommendedName>
        <fullName evidence="3">Mediator of RNA polymerase II transcription subunit 26</fullName>
    </recommendedName>
    <alternativeName>
        <fullName evidence="8">Mediator complex subunit 26</fullName>
    </alternativeName>
</protein>
<dbReference type="GO" id="GO:0006357">
    <property type="term" value="P:regulation of transcription by RNA polymerase II"/>
    <property type="evidence" value="ECO:0007669"/>
    <property type="project" value="InterPro"/>
</dbReference>
<dbReference type="Proteomes" id="UP000007755">
    <property type="component" value="Unassembled WGS sequence"/>
</dbReference>
<dbReference type="InterPro" id="IPR035441">
    <property type="entry name" value="TFIIS/LEDGF_dom_sf"/>
</dbReference>
<dbReference type="STRING" id="103372.F4WWD2"/>
<evidence type="ECO:0000313" key="13">
    <source>
        <dbReference type="Proteomes" id="UP000007755"/>
    </source>
</evidence>
<evidence type="ECO:0000256" key="10">
    <source>
        <dbReference type="SAM" id="MobiDB-lite"/>
    </source>
</evidence>
<dbReference type="SMART" id="SM00509">
    <property type="entry name" value="TFS2N"/>
    <property type="match status" value="1"/>
</dbReference>
<feature type="compositionally biased region" description="Polar residues" evidence="10">
    <location>
        <begin position="152"/>
        <end position="190"/>
    </location>
</feature>
<dbReference type="InterPro" id="IPR017923">
    <property type="entry name" value="TFIIS_N"/>
</dbReference>
<feature type="region of interest" description="Disordered" evidence="10">
    <location>
        <begin position="264"/>
        <end position="306"/>
    </location>
</feature>
<feature type="region of interest" description="Disordered" evidence="10">
    <location>
        <begin position="328"/>
        <end position="349"/>
    </location>
</feature>
<dbReference type="PROSITE" id="PS51319">
    <property type="entry name" value="TFIIS_N"/>
    <property type="match status" value="1"/>
</dbReference>
<evidence type="ECO:0000256" key="6">
    <source>
        <dbReference type="ARBA" id="ARBA00023163"/>
    </source>
</evidence>
<feature type="compositionally biased region" description="Basic residues" evidence="10">
    <location>
        <begin position="276"/>
        <end position="288"/>
    </location>
</feature>
<evidence type="ECO:0000256" key="8">
    <source>
        <dbReference type="ARBA" id="ARBA00031968"/>
    </source>
</evidence>
<evidence type="ECO:0000256" key="3">
    <source>
        <dbReference type="ARBA" id="ARBA00019686"/>
    </source>
</evidence>
<dbReference type="OrthoDB" id="550309at2759"/>
<dbReference type="Pfam" id="PF08711">
    <property type="entry name" value="Med26"/>
    <property type="match status" value="1"/>
</dbReference>
<evidence type="ECO:0000256" key="7">
    <source>
        <dbReference type="ARBA" id="ARBA00023242"/>
    </source>
</evidence>
<accession>F4WWD2</accession>
<organism evidence="13">
    <name type="scientific">Acromyrmex echinatior</name>
    <name type="common">Panamanian leafcutter ant</name>
    <name type="synonym">Acromyrmex octospinosus echinatior</name>
    <dbReference type="NCBI Taxonomy" id="103372"/>
    <lineage>
        <taxon>Eukaryota</taxon>
        <taxon>Metazoa</taxon>
        <taxon>Ecdysozoa</taxon>
        <taxon>Arthropoda</taxon>
        <taxon>Hexapoda</taxon>
        <taxon>Insecta</taxon>
        <taxon>Pterygota</taxon>
        <taxon>Neoptera</taxon>
        <taxon>Endopterygota</taxon>
        <taxon>Hymenoptera</taxon>
        <taxon>Apocrita</taxon>
        <taxon>Aculeata</taxon>
        <taxon>Formicoidea</taxon>
        <taxon>Formicidae</taxon>
        <taxon>Myrmicinae</taxon>
        <taxon>Acromyrmex</taxon>
    </lineage>
</organism>
<feature type="domain" description="TFIIS N-terminal" evidence="11">
    <location>
        <begin position="13"/>
        <end position="89"/>
    </location>
</feature>
<proteinExistence type="inferred from homology"/>
<dbReference type="Gene3D" id="1.20.930.10">
    <property type="entry name" value="Conserved domain common to transcription factors TFIIS, elongin A, CRSP70"/>
    <property type="match status" value="1"/>
</dbReference>
<evidence type="ECO:0000256" key="9">
    <source>
        <dbReference type="PROSITE-ProRule" id="PRU00649"/>
    </source>
</evidence>
<dbReference type="EMBL" id="GL888406">
    <property type="protein sequence ID" value="EGI61474.1"/>
    <property type="molecule type" value="Genomic_DNA"/>
</dbReference>
<dbReference type="SUPFAM" id="SSF47676">
    <property type="entry name" value="Conserved domain common to transcription factors TFIIS, elongin A, CRSP70"/>
    <property type="match status" value="1"/>
</dbReference>
<keyword evidence="7 9" id="KW-0539">Nucleus</keyword>
<dbReference type="GO" id="GO:0016592">
    <property type="term" value="C:mediator complex"/>
    <property type="evidence" value="ECO:0007669"/>
    <property type="project" value="InterPro"/>
</dbReference>
<dbReference type="InterPro" id="IPR003617">
    <property type="entry name" value="TFIIS/CRSP70_N_sub"/>
</dbReference>
<name>F4WWD2_ACREC</name>
<dbReference type="PANTHER" id="PTHR15201:SF1">
    <property type="entry name" value="MEDIATOR OF RNA POLYMERASE II TRANSCRIPTION SUBUNIT 26"/>
    <property type="match status" value="1"/>
</dbReference>
<dbReference type="eggNOG" id="ENOG502S9CY">
    <property type="taxonomic scope" value="Eukaryota"/>
</dbReference>
<dbReference type="AlphaFoldDB" id="F4WWD2"/>
<dbReference type="InterPro" id="IPR042376">
    <property type="entry name" value="MED26"/>
</dbReference>
<comment type="subcellular location">
    <subcellularLocation>
        <location evidence="1 9">Nucleus</location>
    </subcellularLocation>
</comment>
<gene>
    <name evidence="12" type="ORF">G5I_10249</name>
</gene>
<sequence length="567" mass="62737">MITPRPSNPPVGAPLRRTVEQRQAHGVVDIRAVVDVISTLEKTTVTKEALEITRLGKHINELRRKTSNEALAKRAKDLVRRWRDMVLPTVHSTSSQPTLALNGAKEMALRNLKPQSPALRELKPHSPLSLKDATPLRVLSPALSVHSDHSRSPNASSNNKQSITLTSNHRISSCSRNASPVLGTSNQNHVTEAVPRTHSSNKRLRKEESSKDQCQYYQSPLGTESTIEEVKKQRLNGENISGNLNSQVPSPTLKERISDCFAETSLETTNDESGPKKRGRKKGSKSAKRQSFLEDSVKEKLASISRNPKLKTTQELLADLQARGSNCSPIGSANALPSQSVAEPPSTEDVLRGNNEQVFKHLRCSSQKNSQSLHRSGLPSETSTGKTQKAARLRAAENCRESSSPESCQDRLREDDRISGTIETLTCRSPLQRDLTVEEILAKLPPLDPSSIDWGEEEERDDAECFPPPRDATAEDLERLHMQCIEGLNGNFQPRLSMATACSDGDERSNARDGGNGVSSRLSNMDSVKSVHNNQTDNVEFREWHQMLARPSYQGEILNIMPYVIID</sequence>
<feature type="compositionally biased region" description="Polar residues" evidence="10">
    <location>
        <begin position="328"/>
        <end position="341"/>
    </location>
</feature>
<feature type="compositionally biased region" description="Polar residues" evidence="10">
    <location>
        <begin position="365"/>
        <end position="387"/>
    </location>
</feature>
<feature type="region of interest" description="Disordered" evidence="10">
    <location>
        <begin position="365"/>
        <end position="390"/>
    </location>
</feature>
<evidence type="ECO:0000256" key="2">
    <source>
        <dbReference type="ARBA" id="ARBA00009681"/>
    </source>
</evidence>
<keyword evidence="4" id="KW-0805">Transcription regulation</keyword>
<feature type="region of interest" description="Disordered" evidence="10">
    <location>
        <begin position="143"/>
        <end position="221"/>
    </location>
</feature>
<evidence type="ECO:0000256" key="1">
    <source>
        <dbReference type="ARBA" id="ARBA00004123"/>
    </source>
</evidence>
<keyword evidence="6" id="KW-0804">Transcription</keyword>
<dbReference type="GO" id="GO:0003712">
    <property type="term" value="F:transcription coregulator activity"/>
    <property type="evidence" value="ECO:0007669"/>
    <property type="project" value="TreeGrafter"/>
</dbReference>
<evidence type="ECO:0000256" key="4">
    <source>
        <dbReference type="ARBA" id="ARBA00023015"/>
    </source>
</evidence>
<dbReference type="InParanoid" id="F4WWD2"/>
<keyword evidence="13" id="KW-1185">Reference proteome</keyword>